<dbReference type="EMBL" id="JBICRM010000012">
    <property type="protein sequence ID" value="MFG1705715.1"/>
    <property type="molecule type" value="Genomic_DNA"/>
</dbReference>
<feature type="transmembrane region" description="Helical" evidence="9">
    <location>
        <begin position="495"/>
        <end position="516"/>
    </location>
</feature>
<evidence type="ECO:0000256" key="7">
    <source>
        <dbReference type="PROSITE-ProRule" id="PRU10141"/>
    </source>
</evidence>
<dbReference type="InterPro" id="IPR011009">
    <property type="entry name" value="Kinase-like_dom_sf"/>
</dbReference>
<keyword evidence="3" id="KW-0808">Transferase</keyword>
<evidence type="ECO:0000259" key="10">
    <source>
        <dbReference type="PROSITE" id="PS50011"/>
    </source>
</evidence>
<dbReference type="Gene3D" id="1.10.510.10">
    <property type="entry name" value="Transferase(Phosphotransferase) domain 1"/>
    <property type="match status" value="1"/>
</dbReference>
<evidence type="ECO:0000256" key="1">
    <source>
        <dbReference type="ARBA" id="ARBA00012513"/>
    </source>
</evidence>
<dbReference type="InterPro" id="IPR008271">
    <property type="entry name" value="Ser/Thr_kinase_AS"/>
</dbReference>
<feature type="region of interest" description="Disordered" evidence="8">
    <location>
        <begin position="335"/>
        <end position="469"/>
    </location>
</feature>
<dbReference type="PRINTS" id="PR01217">
    <property type="entry name" value="PRICHEXTENSN"/>
</dbReference>
<feature type="binding site" evidence="7">
    <location>
        <position position="35"/>
    </location>
    <ligand>
        <name>ATP</name>
        <dbReference type="ChEBI" id="CHEBI:30616"/>
    </ligand>
</feature>
<dbReference type="EC" id="2.7.11.1" evidence="1"/>
<dbReference type="PROSITE" id="PS00108">
    <property type="entry name" value="PROTEIN_KINASE_ST"/>
    <property type="match status" value="1"/>
</dbReference>
<keyword evidence="6 7" id="KW-0067">ATP-binding</keyword>
<dbReference type="Proteomes" id="UP001603978">
    <property type="component" value="Unassembled WGS sequence"/>
</dbReference>
<dbReference type="SUPFAM" id="SSF56112">
    <property type="entry name" value="Protein kinase-like (PK-like)"/>
    <property type="match status" value="1"/>
</dbReference>
<keyword evidence="2" id="KW-0723">Serine/threonine-protein kinase</keyword>
<dbReference type="GO" id="GO:0016301">
    <property type="term" value="F:kinase activity"/>
    <property type="evidence" value="ECO:0007669"/>
    <property type="project" value="UniProtKB-KW"/>
</dbReference>
<keyword evidence="9" id="KW-0812">Transmembrane</keyword>
<keyword evidence="5 11" id="KW-0418">Kinase</keyword>
<evidence type="ECO:0000256" key="9">
    <source>
        <dbReference type="SAM" id="Phobius"/>
    </source>
</evidence>
<evidence type="ECO:0000256" key="4">
    <source>
        <dbReference type="ARBA" id="ARBA00022741"/>
    </source>
</evidence>
<reference evidence="11 12" key="1">
    <citation type="submission" date="2024-10" db="EMBL/GenBank/DDBJ databases">
        <authorList>
            <person name="Topkara A.R."/>
            <person name="Saygin H."/>
        </authorList>
    </citation>
    <scope>NUCLEOTIDE SEQUENCE [LARGE SCALE GENOMIC DNA]</scope>
    <source>
        <strain evidence="11 12">M3C6</strain>
    </source>
</reference>
<keyword evidence="4 7" id="KW-0547">Nucleotide-binding</keyword>
<dbReference type="InterPro" id="IPR017441">
    <property type="entry name" value="Protein_kinase_ATP_BS"/>
</dbReference>
<evidence type="ECO:0000313" key="11">
    <source>
        <dbReference type="EMBL" id="MFG1705715.1"/>
    </source>
</evidence>
<evidence type="ECO:0000256" key="2">
    <source>
        <dbReference type="ARBA" id="ARBA00022527"/>
    </source>
</evidence>
<dbReference type="PANTHER" id="PTHR43289:SF6">
    <property type="entry name" value="SERINE_THREONINE-PROTEIN KINASE NEKL-3"/>
    <property type="match status" value="1"/>
</dbReference>
<name>A0ABW7AED7_9ACTN</name>
<protein>
    <recommendedName>
        <fullName evidence="1">non-specific serine/threonine protein kinase</fullName>
        <ecNumber evidence="1">2.7.11.1</ecNumber>
    </recommendedName>
</protein>
<dbReference type="PROSITE" id="PS00107">
    <property type="entry name" value="PROTEIN_KINASE_ATP"/>
    <property type="match status" value="1"/>
</dbReference>
<proteinExistence type="predicted"/>
<keyword evidence="12" id="KW-1185">Reference proteome</keyword>
<evidence type="ECO:0000256" key="5">
    <source>
        <dbReference type="ARBA" id="ARBA00022777"/>
    </source>
</evidence>
<comment type="caution">
    <text evidence="11">The sequence shown here is derived from an EMBL/GenBank/DDBJ whole genome shotgun (WGS) entry which is preliminary data.</text>
</comment>
<dbReference type="CDD" id="cd14014">
    <property type="entry name" value="STKc_PknB_like"/>
    <property type="match status" value="1"/>
</dbReference>
<dbReference type="PROSITE" id="PS50011">
    <property type="entry name" value="PROTEIN_KINASE_DOM"/>
    <property type="match status" value="1"/>
</dbReference>
<evidence type="ECO:0000256" key="3">
    <source>
        <dbReference type="ARBA" id="ARBA00022679"/>
    </source>
</evidence>
<evidence type="ECO:0000256" key="6">
    <source>
        <dbReference type="ARBA" id="ARBA00022840"/>
    </source>
</evidence>
<feature type="domain" description="Protein kinase" evidence="10">
    <location>
        <begin position="6"/>
        <end position="257"/>
    </location>
</feature>
<dbReference type="Pfam" id="PF00069">
    <property type="entry name" value="Pkinase"/>
    <property type="match status" value="1"/>
</dbReference>
<evidence type="ECO:0000313" key="12">
    <source>
        <dbReference type="Proteomes" id="UP001603978"/>
    </source>
</evidence>
<keyword evidence="9" id="KW-0472">Membrane</keyword>
<accession>A0ABW7AED7</accession>
<gene>
    <name evidence="11" type="ORF">ACFLIM_21210</name>
</gene>
<evidence type="ECO:0000256" key="8">
    <source>
        <dbReference type="SAM" id="MobiDB-lite"/>
    </source>
</evidence>
<sequence>MQVPGYTEIRELGHGGTGRVMLAVRDSDGQAVAIKHLSEALREDEGFVSRFRAEALLIREIDSPHTARVLDYVEDEDDAVIVMELVDGVTLRRLLEHEGGTGAEAALAVLKGALLGLAEAHRRGVVHRDFKPENVIITQDGDSKLVDFGVAAHFGETADLAGTPYYMAPEQWDDAPASPATDVYAAALVFFECLTGHRAFQGENVAALAYQHQRVPPPIEDVDEPLRPLVEHGLAKDPANRPESAEAFLTELEEVALAAYGDEWEHRGRAGLGLLTVPLAALLPKPQPVADSGTSLFHSTLTPVTKFAVTGGLVLATAAAVVSTFVIWNDSPSPRSGAALPPATSAPPRTEPPASPTSATPVPTPPESLRGTPPITDAGQPTTPPTVEPRPTTGRPEPSPGTPEPTDRPTTRPPTRTVRPTTRPPTSAPPTTRPPDSDPPDSDPPVTQPPTTSAPDPGTPPATRNREPLVSLSVKVSVNVPILSGDGDGLLDADVGLGLGSSLLGLVVVPGSVLLGRHMVVRRVRRPRDTEKS</sequence>
<feature type="compositionally biased region" description="Pro residues" evidence="8">
    <location>
        <begin position="422"/>
        <end position="433"/>
    </location>
</feature>
<keyword evidence="9" id="KW-1133">Transmembrane helix</keyword>
<dbReference type="InterPro" id="IPR000719">
    <property type="entry name" value="Prot_kinase_dom"/>
</dbReference>
<organism evidence="11 12">
    <name type="scientific">Nonomuraea marmarensis</name>
    <dbReference type="NCBI Taxonomy" id="3351344"/>
    <lineage>
        <taxon>Bacteria</taxon>
        <taxon>Bacillati</taxon>
        <taxon>Actinomycetota</taxon>
        <taxon>Actinomycetes</taxon>
        <taxon>Streptosporangiales</taxon>
        <taxon>Streptosporangiaceae</taxon>
        <taxon>Nonomuraea</taxon>
    </lineage>
</organism>
<dbReference type="RefSeq" id="WP_393167938.1">
    <property type="nucleotide sequence ID" value="NZ_JBICRM010000012.1"/>
</dbReference>
<dbReference type="PANTHER" id="PTHR43289">
    <property type="entry name" value="MITOGEN-ACTIVATED PROTEIN KINASE KINASE KINASE 20-RELATED"/>
    <property type="match status" value="1"/>
</dbReference>